<dbReference type="PROSITE" id="PS51257">
    <property type="entry name" value="PROKAR_LIPOPROTEIN"/>
    <property type="match status" value="1"/>
</dbReference>
<organism evidence="2 3">
    <name type="scientific">Nocardioides cavernae</name>
    <dbReference type="NCBI Taxonomy" id="1921566"/>
    <lineage>
        <taxon>Bacteria</taxon>
        <taxon>Bacillati</taxon>
        <taxon>Actinomycetota</taxon>
        <taxon>Actinomycetes</taxon>
        <taxon>Propionibacteriales</taxon>
        <taxon>Nocardioidaceae</taxon>
        <taxon>Nocardioides</taxon>
    </lineage>
</organism>
<sequence length="176" mass="18671">MKLLPLRLLLAVVLGLGLVFGLGSCGNDPDPEQAAEDLASMKSAVNAELRDMAAALTDGGLTVERARGRVESEGMSTYRAEDYKASAVVVGEGDEGAQVDQAAAALEGAGWTRKAGDAAASEPWVQLERDDFRTTIAWTKVGDRELVLDLDQAGEVKVPEDSEPVERDNSEEIPLS</sequence>
<gene>
    <name evidence="2" type="ORF">F4692_000966</name>
</gene>
<accession>A0A7Y9KRY4</accession>
<name>A0A7Y9KRY4_9ACTN</name>
<proteinExistence type="predicted"/>
<dbReference type="Proteomes" id="UP000549911">
    <property type="component" value="Unassembled WGS sequence"/>
</dbReference>
<dbReference type="AlphaFoldDB" id="A0A7Y9KRY4"/>
<reference evidence="2 3" key="1">
    <citation type="submission" date="2020-07" db="EMBL/GenBank/DDBJ databases">
        <authorList>
            <person name="Partida-Martinez L."/>
            <person name="Huntemann M."/>
            <person name="Clum A."/>
            <person name="Wang J."/>
            <person name="Palaniappan K."/>
            <person name="Ritter S."/>
            <person name="Chen I.-M."/>
            <person name="Stamatis D."/>
            <person name="Reddy T."/>
            <person name="O'Malley R."/>
            <person name="Daum C."/>
            <person name="Shapiro N."/>
            <person name="Ivanova N."/>
            <person name="Kyrpides N."/>
            <person name="Woyke T."/>
        </authorList>
    </citation>
    <scope>NUCLEOTIDE SEQUENCE [LARGE SCALE GENOMIC DNA]</scope>
    <source>
        <strain evidence="2 3">AT2.17</strain>
    </source>
</reference>
<evidence type="ECO:0000313" key="2">
    <source>
        <dbReference type="EMBL" id="NYE35862.1"/>
    </source>
</evidence>
<comment type="caution">
    <text evidence="2">The sequence shown here is derived from an EMBL/GenBank/DDBJ whole genome shotgun (WGS) entry which is preliminary data.</text>
</comment>
<feature type="region of interest" description="Disordered" evidence="1">
    <location>
        <begin position="152"/>
        <end position="176"/>
    </location>
</feature>
<protein>
    <submittedName>
        <fullName evidence="2">Uncharacterized protein</fullName>
    </submittedName>
</protein>
<evidence type="ECO:0000313" key="3">
    <source>
        <dbReference type="Proteomes" id="UP000549911"/>
    </source>
</evidence>
<feature type="compositionally biased region" description="Basic and acidic residues" evidence="1">
    <location>
        <begin position="157"/>
        <end position="170"/>
    </location>
</feature>
<reference evidence="2 3" key="2">
    <citation type="submission" date="2020-08" db="EMBL/GenBank/DDBJ databases">
        <title>The Agave Microbiome: Exploring the role of microbial communities in plant adaptations to desert environments.</title>
        <authorList>
            <person name="Partida-Martinez L.P."/>
        </authorList>
    </citation>
    <scope>NUCLEOTIDE SEQUENCE [LARGE SCALE GENOMIC DNA]</scope>
    <source>
        <strain evidence="2 3">AT2.17</strain>
    </source>
</reference>
<dbReference type="EMBL" id="JACCBW010000001">
    <property type="protein sequence ID" value="NYE35862.1"/>
    <property type="molecule type" value="Genomic_DNA"/>
</dbReference>
<evidence type="ECO:0000256" key="1">
    <source>
        <dbReference type="SAM" id="MobiDB-lite"/>
    </source>
</evidence>
<dbReference type="RefSeq" id="WP_179618466.1">
    <property type="nucleotide sequence ID" value="NZ_JACCBW010000001.1"/>
</dbReference>
<keyword evidence="3" id="KW-1185">Reference proteome</keyword>